<evidence type="ECO:0000313" key="1">
    <source>
        <dbReference type="EMBL" id="EFV01178.1"/>
    </source>
</evidence>
<dbReference type="HOGENOM" id="CLU_2736922_0_0_9"/>
<sequence length="71" mass="8318">MTVPRRDKGDALRRVDIRIQRADIIIHHTARLSNRSDGRFDMLPLFGLTAIAKMRIRSPFFSESDRLKKPR</sequence>
<organism evidence="1 2">
    <name type="scientific">Pseudoramibacter alactolyticus ATCC 23263</name>
    <dbReference type="NCBI Taxonomy" id="887929"/>
    <lineage>
        <taxon>Bacteria</taxon>
        <taxon>Bacillati</taxon>
        <taxon>Bacillota</taxon>
        <taxon>Clostridia</taxon>
        <taxon>Eubacteriales</taxon>
        <taxon>Eubacteriaceae</taxon>
        <taxon>Pseudoramibacter</taxon>
    </lineage>
</organism>
<gene>
    <name evidence="1" type="ORF">HMP0721_1917</name>
</gene>
<evidence type="ECO:0000313" key="2">
    <source>
        <dbReference type="Proteomes" id="UP000004754"/>
    </source>
</evidence>
<reference evidence="1 2" key="1">
    <citation type="submission" date="2010-12" db="EMBL/GenBank/DDBJ databases">
        <authorList>
            <person name="Muzny D."/>
            <person name="Qin X."/>
            <person name="Deng J."/>
            <person name="Jiang H."/>
            <person name="Liu Y."/>
            <person name="Qu J."/>
            <person name="Song X.-Z."/>
            <person name="Zhang L."/>
            <person name="Thornton R."/>
            <person name="Coyle M."/>
            <person name="Francisco L."/>
            <person name="Jackson L."/>
            <person name="Javaid M."/>
            <person name="Korchina V."/>
            <person name="Kovar C."/>
            <person name="Mata R."/>
            <person name="Mathew T."/>
            <person name="Ngo R."/>
            <person name="Nguyen L."/>
            <person name="Nguyen N."/>
            <person name="Okwuonu G."/>
            <person name="Ongeri F."/>
            <person name="Pham C."/>
            <person name="Simmons D."/>
            <person name="Wilczek-Boney K."/>
            <person name="Hale W."/>
            <person name="Jakkamsetti A."/>
            <person name="Pham P."/>
            <person name="Ruth R."/>
            <person name="San Lucas F."/>
            <person name="Warren J."/>
            <person name="Zhang J."/>
            <person name="Zhao Z."/>
            <person name="Zhou C."/>
            <person name="Zhu D."/>
            <person name="Lee S."/>
            <person name="Bess C."/>
            <person name="Blankenburg K."/>
            <person name="Forbes L."/>
            <person name="Fu Q."/>
            <person name="Gubbala S."/>
            <person name="Hirani K."/>
            <person name="Jayaseelan J.C."/>
            <person name="Lara F."/>
            <person name="Munidasa M."/>
            <person name="Palculict T."/>
            <person name="Patil S."/>
            <person name="Pu L.-L."/>
            <person name="Saada N."/>
            <person name="Tang L."/>
            <person name="Weissenberger G."/>
            <person name="Zhu Y."/>
            <person name="Hemphill L."/>
            <person name="Shang Y."/>
            <person name="Youmans B."/>
            <person name="Ayvaz T."/>
            <person name="Ross M."/>
            <person name="Santibanez J."/>
            <person name="Aqrawi P."/>
            <person name="Gross S."/>
            <person name="Joshi V."/>
            <person name="Fowler G."/>
            <person name="Nazareth L."/>
            <person name="Reid J."/>
            <person name="Worley K."/>
            <person name="Petrosino J."/>
            <person name="Highlander S."/>
            <person name="Gibbs R."/>
        </authorList>
    </citation>
    <scope>NUCLEOTIDE SEQUENCE [LARGE SCALE GENOMIC DNA]</scope>
    <source>
        <strain evidence="1 2">ATCC 23263</strain>
    </source>
</reference>
<dbReference type="AlphaFoldDB" id="E6MIT2"/>
<dbReference type="EMBL" id="AEQN01000023">
    <property type="protein sequence ID" value="EFV01178.1"/>
    <property type="molecule type" value="Genomic_DNA"/>
</dbReference>
<comment type="caution">
    <text evidence="1">The sequence shown here is derived from an EMBL/GenBank/DDBJ whole genome shotgun (WGS) entry which is preliminary data.</text>
</comment>
<keyword evidence="2" id="KW-1185">Reference proteome</keyword>
<name>E6MIT2_9FIRM</name>
<proteinExistence type="predicted"/>
<accession>E6MIT2</accession>
<dbReference type="Proteomes" id="UP000004754">
    <property type="component" value="Unassembled WGS sequence"/>
</dbReference>
<protein>
    <submittedName>
        <fullName evidence="1">Uncharacterized protein</fullName>
    </submittedName>
</protein>